<keyword evidence="1" id="KW-1133">Transmembrane helix</keyword>
<dbReference type="AlphaFoldDB" id="A0A2Z3H4B2"/>
<keyword evidence="3" id="KW-1185">Reference proteome</keyword>
<evidence type="ECO:0000256" key="1">
    <source>
        <dbReference type="SAM" id="Phobius"/>
    </source>
</evidence>
<dbReference type="EMBL" id="CP025958">
    <property type="protein sequence ID" value="AWM36454.1"/>
    <property type="molecule type" value="Genomic_DNA"/>
</dbReference>
<feature type="transmembrane region" description="Helical" evidence="1">
    <location>
        <begin position="59"/>
        <end position="80"/>
    </location>
</feature>
<accession>A0A2Z3H4B2</accession>
<reference evidence="2 3" key="1">
    <citation type="submission" date="2018-01" db="EMBL/GenBank/DDBJ databases">
        <title>G. obscuriglobus.</title>
        <authorList>
            <person name="Franke J."/>
            <person name="Blomberg W."/>
            <person name="Selmecki A."/>
        </authorList>
    </citation>
    <scope>NUCLEOTIDE SEQUENCE [LARGE SCALE GENOMIC DNA]</scope>
    <source>
        <strain evidence="2 3">DSM 5831</strain>
    </source>
</reference>
<dbReference type="OrthoDB" id="291678at2"/>
<dbReference type="Proteomes" id="UP000245802">
    <property type="component" value="Chromosome"/>
</dbReference>
<keyword evidence="1" id="KW-0472">Membrane</keyword>
<sequence>MMAWPTMICGALLVLVGIVGYGTSEVQPPPVTALIPAFFGAALVLCGALAFNDKIRKHVMHLAAMIGLLGALGGFMPLVRQISKTGEFDPTKKSAISGELMILVCVVFVGLCVNSFIQARKARKARESAEASGAPAA</sequence>
<feature type="transmembrane region" description="Helical" evidence="1">
    <location>
        <begin position="34"/>
        <end position="52"/>
    </location>
</feature>
<proteinExistence type="predicted"/>
<name>A0A2Z3H4B2_9BACT</name>
<dbReference type="RefSeq" id="WP_010048894.1">
    <property type="nucleotide sequence ID" value="NZ_CP025958.1"/>
</dbReference>
<organism evidence="2 3">
    <name type="scientific">Gemmata obscuriglobus</name>
    <dbReference type="NCBI Taxonomy" id="114"/>
    <lineage>
        <taxon>Bacteria</taxon>
        <taxon>Pseudomonadati</taxon>
        <taxon>Planctomycetota</taxon>
        <taxon>Planctomycetia</taxon>
        <taxon>Gemmatales</taxon>
        <taxon>Gemmataceae</taxon>
        <taxon>Gemmata</taxon>
    </lineage>
</organism>
<evidence type="ECO:0000313" key="3">
    <source>
        <dbReference type="Proteomes" id="UP000245802"/>
    </source>
</evidence>
<keyword evidence="1" id="KW-0812">Transmembrane</keyword>
<feature type="transmembrane region" description="Helical" evidence="1">
    <location>
        <begin position="100"/>
        <end position="117"/>
    </location>
</feature>
<dbReference type="KEGG" id="gog:C1280_05080"/>
<evidence type="ECO:0000313" key="2">
    <source>
        <dbReference type="EMBL" id="AWM36454.1"/>
    </source>
</evidence>
<gene>
    <name evidence="2" type="ORF">C1280_05080</name>
</gene>
<protein>
    <submittedName>
        <fullName evidence="2">Uncharacterized protein</fullName>
    </submittedName>
</protein>